<evidence type="ECO:0000313" key="1">
    <source>
        <dbReference type="EMBL" id="CDP96137.1"/>
    </source>
</evidence>
<dbReference type="AlphaFoldDB" id="A0A0J9XVI8"/>
<sequence>MSPERASFYTASHFEAISSETFDSQINKETQGWVVTLSSDESRRRGEKFGLNPLCFPLTEMNQKFTRLRDPPASGSGVLELPLRGIFVWFNCVDLAVLDSLCRTGWPQIHSDLLASESLVNRVLCCGKISKQGALTMAAKLLKDSYKDNADQTVITLLRHNE</sequence>
<reference evidence="1" key="2">
    <citation type="submission" date="2012-12" db="EMBL/GenBank/DDBJ databases">
        <authorList>
            <person name="Gao Y.W."/>
            <person name="Fan S.T."/>
            <person name="Sun H.T."/>
            <person name="Wang Z."/>
            <person name="Gao X.L."/>
            <person name="Li Y.G."/>
            <person name="Wang T.C."/>
            <person name="Zhang K."/>
            <person name="Xu W.W."/>
            <person name="Yu Z.J."/>
            <person name="Xia X.Z."/>
        </authorList>
    </citation>
    <scope>NUCLEOTIDE SEQUENCE</scope>
    <source>
        <strain evidence="1">FR3</strain>
    </source>
</reference>
<name>A0A0J9XVI8_BRUMA</name>
<protein>
    <submittedName>
        <fullName evidence="1">Bm9947</fullName>
    </submittedName>
</protein>
<organism evidence="1">
    <name type="scientific">Brugia malayi</name>
    <name type="common">Filarial nematode worm</name>
    <dbReference type="NCBI Taxonomy" id="6279"/>
    <lineage>
        <taxon>Eukaryota</taxon>
        <taxon>Metazoa</taxon>
        <taxon>Ecdysozoa</taxon>
        <taxon>Nematoda</taxon>
        <taxon>Chromadorea</taxon>
        <taxon>Rhabditida</taxon>
        <taxon>Spirurina</taxon>
        <taxon>Spiruromorpha</taxon>
        <taxon>Filarioidea</taxon>
        <taxon>Onchocercidae</taxon>
        <taxon>Brugia</taxon>
    </lineage>
</organism>
<accession>A0A0J9XVI8</accession>
<gene>
    <name evidence="1" type="primary">Bm9947</name>
    <name evidence="1" type="ORF">BM_Bm9947</name>
</gene>
<reference evidence="1" key="1">
    <citation type="journal article" date="2007" name="Science">
        <title>Draft genome of the filarial nematode parasite Brugia malayi.</title>
        <authorList>
            <person name="Ghedin E."/>
            <person name="Wang S."/>
            <person name="Spiro D."/>
            <person name="Caler E."/>
            <person name="Zhao Q."/>
            <person name="Crabtree J."/>
            <person name="Allen J.E."/>
            <person name="Delcher A.L."/>
            <person name="Guiliano D.B."/>
            <person name="Miranda-Saavedra D."/>
            <person name="Angiuoli S.V."/>
            <person name="Creasy T."/>
            <person name="Amedeo P."/>
            <person name="Haas B."/>
            <person name="El-Sayed N.M."/>
            <person name="Wortman J.R."/>
            <person name="Feldblyum T."/>
            <person name="Tallon L."/>
            <person name="Schatz M."/>
            <person name="Shumway M."/>
            <person name="Koo H."/>
            <person name="Salzberg S.L."/>
            <person name="Schobel S."/>
            <person name="Pertea M."/>
            <person name="Pop M."/>
            <person name="White O."/>
            <person name="Barton G.J."/>
            <person name="Carlow C.K."/>
            <person name="Crawford M.J."/>
            <person name="Daub J."/>
            <person name="Dimmic M.W."/>
            <person name="Estes C.F."/>
            <person name="Foster J.M."/>
            <person name="Ganatra M."/>
            <person name="Gregory W.F."/>
            <person name="Johnson N.M."/>
            <person name="Jin J."/>
            <person name="Komuniecki R."/>
            <person name="Korf I."/>
            <person name="Kumar S."/>
            <person name="Laney S."/>
            <person name="Li B.W."/>
            <person name="Li W."/>
            <person name="Lindblom T.H."/>
            <person name="Lustigman S."/>
            <person name="Ma D."/>
            <person name="Maina C.V."/>
            <person name="Martin D.M."/>
            <person name="McCarter J.P."/>
            <person name="McReynolds L."/>
            <person name="Mitreva M."/>
            <person name="Nutman T.B."/>
            <person name="Parkinson J."/>
            <person name="Peregrin-Alvarez J.M."/>
            <person name="Poole C."/>
            <person name="Ren Q."/>
            <person name="Saunders L."/>
            <person name="Sluder A.E."/>
            <person name="Smith K."/>
            <person name="Stanke M."/>
            <person name="Unnasch T.R."/>
            <person name="Ware J."/>
            <person name="Wei A.D."/>
            <person name="Weil G."/>
            <person name="Williams D.J."/>
            <person name="Zhang Y."/>
            <person name="Williams S.A."/>
            <person name="Fraser-Liggett C."/>
            <person name="Slatko B."/>
            <person name="Blaxter M.L."/>
            <person name="Scott A.L."/>
        </authorList>
    </citation>
    <scope>NUCLEOTIDE SEQUENCE</scope>
    <source>
        <strain evidence="1">FR3</strain>
    </source>
</reference>
<proteinExistence type="predicted"/>
<dbReference type="EMBL" id="LN856957">
    <property type="protein sequence ID" value="CDP96137.1"/>
    <property type="molecule type" value="Genomic_DNA"/>
</dbReference>